<evidence type="ECO:0000256" key="3">
    <source>
        <dbReference type="SAM" id="MobiDB-lite"/>
    </source>
</evidence>
<name>A0A6P2C289_9ACTN</name>
<dbReference type="PROSITE" id="PS51371">
    <property type="entry name" value="CBS"/>
    <property type="match status" value="2"/>
</dbReference>
<dbReference type="PANTHER" id="PTHR43080">
    <property type="entry name" value="CBS DOMAIN-CONTAINING PROTEIN CBSX3, MITOCHONDRIAL"/>
    <property type="match status" value="1"/>
</dbReference>
<dbReference type="AlphaFoldDB" id="A0A6P2C289"/>
<evidence type="ECO:0000313" key="7">
    <source>
        <dbReference type="Proteomes" id="UP000460272"/>
    </source>
</evidence>
<dbReference type="Pfam" id="PF00571">
    <property type="entry name" value="CBS"/>
    <property type="match status" value="2"/>
</dbReference>
<dbReference type="SMART" id="SM00116">
    <property type="entry name" value="CBS"/>
    <property type="match status" value="2"/>
</dbReference>
<dbReference type="InterPro" id="IPR051257">
    <property type="entry name" value="Diverse_CBS-Domain"/>
</dbReference>
<dbReference type="OrthoDB" id="2111978at2"/>
<accession>A0A6P2C289</accession>
<protein>
    <submittedName>
        <fullName evidence="6">CBS domain-containing protein</fullName>
    </submittedName>
</protein>
<feature type="domain" description="CBS" evidence="5">
    <location>
        <begin position="165"/>
        <end position="222"/>
    </location>
</feature>
<feature type="region of interest" description="Disordered" evidence="3">
    <location>
        <begin position="53"/>
        <end position="74"/>
    </location>
</feature>
<keyword evidence="7" id="KW-1185">Reference proteome</keyword>
<dbReference type="CDD" id="cd04586">
    <property type="entry name" value="CBS_pair_BON_assoc"/>
    <property type="match status" value="1"/>
</dbReference>
<dbReference type="InterPro" id="IPR046342">
    <property type="entry name" value="CBS_dom_sf"/>
</dbReference>
<keyword evidence="1 2" id="KW-0129">CBS domain</keyword>
<sequence>MPRTENHLDGMLRHLGAAYYESLQGRATQADLDRALDNVAEHMNEQAMPAASRAANATKQAAKGGRAGHAAGTRGWSRRVGDVMATSVVTVDRATPYKVIAQLLEEHRISGMPVLKMGREVAGVVTEADLLAVQARTARRLRAPVRLGWGVRGKSHPALVAGELMTAPPITIGQNSTVPSAARLMTSHHLRLLPVVDDDGKLLGVVSRRDLLTVFLRPDEDIAADVRRVLDEILLAGPGEADVSVRDGVVTLTGTLDPKAGEHGDLIPVALRLMWDVDGVVDVIDRLGQPTPTVPAQVPLT</sequence>
<evidence type="ECO:0000259" key="4">
    <source>
        <dbReference type="PROSITE" id="PS50914"/>
    </source>
</evidence>
<reference evidence="6 7" key="1">
    <citation type="submission" date="2018-11" db="EMBL/GenBank/DDBJ databases">
        <title>Trebonia kvetii gen.nov., sp.nov., a novel acidophilic actinobacterium, and proposal of the new actinobacterial family Treboniaceae fam. nov.</title>
        <authorList>
            <person name="Rapoport D."/>
            <person name="Sagova-Mareckova M."/>
            <person name="Sedlacek I."/>
            <person name="Provaznik J."/>
            <person name="Kralova S."/>
            <person name="Pavlinic D."/>
            <person name="Benes V."/>
            <person name="Kopecky J."/>
        </authorList>
    </citation>
    <scope>NUCLEOTIDE SEQUENCE [LARGE SCALE GENOMIC DNA]</scope>
    <source>
        <strain evidence="6 7">15Tr583</strain>
    </source>
</reference>
<dbReference type="InterPro" id="IPR000644">
    <property type="entry name" value="CBS_dom"/>
</dbReference>
<evidence type="ECO:0000313" key="6">
    <source>
        <dbReference type="EMBL" id="TVZ05298.1"/>
    </source>
</evidence>
<dbReference type="Gene3D" id="3.10.580.10">
    <property type="entry name" value="CBS-domain"/>
    <property type="match status" value="1"/>
</dbReference>
<feature type="domain" description="BON" evidence="4">
    <location>
        <begin position="218"/>
        <end position="291"/>
    </location>
</feature>
<gene>
    <name evidence="6" type="ORF">EAS64_12030</name>
</gene>
<evidence type="ECO:0000256" key="1">
    <source>
        <dbReference type="ARBA" id="ARBA00023122"/>
    </source>
</evidence>
<evidence type="ECO:0000256" key="2">
    <source>
        <dbReference type="PROSITE-ProRule" id="PRU00703"/>
    </source>
</evidence>
<organism evidence="6 7">
    <name type="scientific">Trebonia kvetii</name>
    <dbReference type="NCBI Taxonomy" id="2480626"/>
    <lineage>
        <taxon>Bacteria</taxon>
        <taxon>Bacillati</taxon>
        <taxon>Actinomycetota</taxon>
        <taxon>Actinomycetes</taxon>
        <taxon>Streptosporangiales</taxon>
        <taxon>Treboniaceae</taxon>
        <taxon>Trebonia</taxon>
    </lineage>
</organism>
<comment type="caution">
    <text evidence="6">The sequence shown here is derived from an EMBL/GenBank/DDBJ whole genome shotgun (WGS) entry which is preliminary data.</text>
</comment>
<dbReference type="InterPro" id="IPR007055">
    <property type="entry name" value="BON_dom"/>
</dbReference>
<evidence type="ECO:0000259" key="5">
    <source>
        <dbReference type="PROSITE" id="PS51371"/>
    </source>
</evidence>
<proteinExistence type="predicted"/>
<feature type="domain" description="CBS" evidence="5">
    <location>
        <begin position="84"/>
        <end position="141"/>
    </location>
</feature>
<feature type="compositionally biased region" description="Low complexity" evidence="3">
    <location>
        <begin position="61"/>
        <end position="74"/>
    </location>
</feature>
<dbReference type="EMBL" id="RPFW01000002">
    <property type="protein sequence ID" value="TVZ05298.1"/>
    <property type="molecule type" value="Genomic_DNA"/>
</dbReference>
<dbReference type="PROSITE" id="PS50914">
    <property type="entry name" value="BON"/>
    <property type="match status" value="1"/>
</dbReference>
<dbReference type="PANTHER" id="PTHR43080:SF29">
    <property type="entry name" value="OS02G0818000 PROTEIN"/>
    <property type="match status" value="1"/>
</dbReference>
<dbReference type="SUPFAM" id="SSF54631">
    <property type="entry name" value="CBS-domain pair"/>
    <property type="match status" value="1"/>
</dbReference>
<dbReference type="Proteomes" id="UP000460272">
    <property type="component" value="Unassembled WGS sequence"/>
</dbReference>